<evidence type="ECO:0000256" key="2">
    <source>
        <dbReference type="ARBA" id="ARBA00010708"/>
    </source>
</evidence>
<dbReference type="OMA" id="KITHYAF"/>
<evidence type="ECO:0000256" key="1">
    <source>
        <dbReference type="ARBA" id="ARBA00000185"/>
    </source>
</evidence>
<dbReference type="InterPro" id="IPR002288">
    <property type="entry name" value="DNA_gyrase_B_C"/>
</dbReference>
<dbReference type="Pfam" id="PF01751">
    <property type="entry name" value="Toprim"/>
    <property type="match status" value="1"/>
</dbReference>
<evidence type="ECO:0000256" key="5">
    <source>
        <dbReference type="ARBA" id="ARBA00022840"/>
    </source>
</evidence>
<evidence type="ECO:0000256" key="9">
    <source>
        <dbReference type="ARBA" id="ARBA00023235"/>
    </source>
</evidence>
<evidence type="ECO:0000313" key="11">
    <source>
        <dbReference type="EMBL" id="KAH9315663.1"/>
    </source>
</evidence>
<dbReference type="PRINTS" id="PR00418">
    <property type="entry name" value="TPI2FAMILY"/>
</dbReference>
<keyword evidence="7" id="KW-0799">Topoisomerase</keyword>
<keyword evidence="6" id="KW-0460">Magnesium</keyword>
<dbReference type="GO" id="GO:0005524">
    <property type="term" value="F:ATP binding"/>
    <property type="evidence" value="ECO:0007669"/>
    <property type="project" value="UniProtKB-KW"/>
</dbReference>
<evidence type="ECO:0000259" key="10">
    <source>
        <dbReference type="PROSITE" id="PS50880"/>
    </source>
</evidence>
<evidence type="ECO:0000256" key="6">
    <source>
        <dbReference type="ARBA" id="ARBA00022842"/>
    </source>
</evidence>
<dbReference type="InterPro" id="IPR013759">
    <property type="entry name" value="Topo_IIA_B_C"/>
</dbReference>
<comment type="caution">
    <text evidence="11">The sequence shown here is derived from an EMBL/GenBank/DDBJ whole genome shotgun (WGS) entry which is preliminary data.</text>
</comment>
<evidence type="ECO:0000256" key="3">
    <source>
        <dbReference type="ARBA" id="ARBA00022723"/>
    </source>
</evidence>
<comment type="similarity">
    <text evidence="2">Belongs to the type II topoisomerase GyrB family.</text>
</comment>
<dbReference type="AlphaFoldDB" id="A0AA38L8F9"/>
<dbReference type="PROSITE" id="PS00177">
    <property type="entry name" value="TOPOISOMERASE_II"/>
    <property type="match status" value="1"/>
</dbReference>
<proteinExistence type="inferred from homology"/>
<dbReference type="PROSITE" id="PS50880">
    <property type="entry name" value="TOPRIM"/>
    <property type="match status" value="1"/>
</dbReference>
<dbReference type="InterPro" id="IPR001241">
    <property type="entry name" value="Topo_IIA"/>
</dbReference>
<dbReference type="PRINTS" id="PR01159">
    <property type="entry name" value="DNAGYRASEB"/>
</dbReference>
<keyword evidence="12" id="KW-1185">Reference proteome</keyword>
<dbReference type="InterPro" id="IPR018522">
    <property type="entry name" value="TopoIIA_CS"/>
</dbReference>
<feature type="non-terminal residue" evidence="11">
    <location>
        <position position="218"/>
    </location>
</feature>
<keyword evidence="9" id="KW-0413">Isomerase</keyword>
<keyword evidence="8" id="KW-0238">DNA-binding</keyword>
<evidence type="ECO:0000256" key="4">
    <source>
        <dbReference type="ARBA" id="ARBA00022741"/>
    </source>
</evidence>
<dbReference type="GO" id="GO:0003918">
    <property type="term" value="F:DNA topoisomerase type II (double strand cut, ATP-hydrolyzing) activity"/>
    <property type="evidence" value="ECO:0007669"/>
    <property type="project" value="UniProtKB-EC"/>
</dbReference>
<sequence>IFIVEGDSAGGSAKQGRDRRYQAILPLRGKILNVERKDDEAIYKNQEIQNLILGLGLGLKGEDFRKDTLRYHKIIILTDADVDGAHIRTLLLTFFFRYQKALFEEGCIYVGVPPLYKVERGNRAYYCFDDEDLKKLQKRFPSNASYTMQRFKGLGEMMPLQLWETTMDPSTRKLKQLTVEDAAETNVVFSLLMGNQVEPRKELITSSASKISLDSLDV</sequence>
<feature type="domain" description="Toprim" evidence="10">
    <location>
        <begin position="1"/>
        <end position="106"/>
    </location>
</feature>
<dbReference type="InterPro" id="IPR000565">
    <property type="entry name" value="Topo_IIA_B"/>
</dbReference>
<keyword evidence="5" id="KW-0067">ATP-binding</keyword>
<dbReference type="PANTHER" id="PTHR45866">
    <property type="entry name" value="DNA GYRASE/TOPOISOMERASE SUBUNIT B"/>
    <property type="match status" value="1"/>
</dbReference>
<dbReference type="InterPro" id="IPR013760">
    <property type="entry name" value="Topo_IIA-like_dom_sf"/>
</dbReference>
<dbReference type="InterPro" id="IPR006171">
    <property type="entry name" value="TOPRIM_dom"/>
</dbReference>
<name>A0AA38L8F9_TAXCH</name>
<dbReference type="Proteomes" id="UP000824469">
    <property type="component" value="Unassembled WGS sequence"/>
</dbReference>
<dbReference type="GO" id="GO:0006265">
    <property type="term" value="P:DNA topological change"/>
    <property type="evidence" value="ECO:0007669"/>
    <property type="project" value="InterPro"/>
</dbReference>
<evidence type="ECO:0000256" key="8">
    <source>
        <dbReference type="ARBA" id="ARBA00023125"/>
    </source>
</evidence>
<dbReference type="SUPFAM" id="SSF56719">
    <property type="entry name" value="Type II DNA topoisomerase"/>
    <property type="match status" value="1"/>
</dbReference>
<keyword evidence="4" id="KW-0547">Nucleotide-binding</keyword>
<gene>
    <name evidence="11" type="ORF">KI387_024290</name>
</gene>
<dbReference type="Pfam" id="PF00986">
    <property type="entry name" value="DNA_gyraseB_C"/>
    <property type="match status" value="1"/>
</dbReference>
<reference evidence="11 12" key="1">
    <citation type="journal article" date="2021" name="Nat. Plants">
        <title>The Taxus genome provides insights into paclitaxel biosynthesis.</title>
        <authorList>
            <person name="Xiong X."/>
            <person name="Gou J."/>
            <person name="Liao Q."/>
            <person name="Li Y."/>
            <person name="Zhou Q."/>
            <person name="Bi G."/>
            <person name="Li C."/>
            <person name="Du R."/>
            <person name="Wang X."/>
            <person name="Sun T."/>
            <person name="Guo L."/>
            <person name="Liang H."/>
            <person name="Lu P."/>
            <person name="Wu Y."/>
            <person name="Zhang Z."/>
            <person name="Ro D.K."/>
            <person name="Shang Y."/>
            <person name="Huang S."/>
            <person name="Yan J."/>
        </authorList>
    </citation>
    <scope>NUCLEOTIDE SEQUENCE [LARGE SCALE GENOMIC DNA]</scope>
    <source>
        <strain evidence="11">Ta-2019</strain>
    </source>
</reference>
<keyword evidence="3" id="KW-0479">Metal-binding</keyword>
<dbReference type="GO" id="GO:0046872">
    <property type="term" value="F:metal ion binding"/>
    <property type="evidence" value="ECO:0007669"/>
    <property type="project" value="UniProtKB-KW"/>
</dbReference>
<dbReference type="GO" id="GO:0003677">
    <property type="term" value="F:DNA binding"/>
    <property type="evidence" value="ECO:0007669"/>
    <property type="project" value="UniProtKB-KW"/>
</dbReference>
<dbReference type="EMBL" id="JAHRHJ020000005">
    <property type="protein sequence ID" value="KAH9315663.1"/>
    <property type="molecule type" value="Genomic_DNA"/>
</dbReference>
<evidence type="ECO:0000313" key="12">
    <source>
        <dbReference type="Proteomes" id="UP000824469"/>
    </source>
</evidence>
<dbReference type="PANTHER" id="PTHR45866:SF1">
    <property type="entry name" value="DNA GYRASE SUBUNIT B, MITOCHONDRIAL"/>
    <property type="match status" value="1"/>
</dbReference>
<dbReference type="FunFam" id="3.40.50.670:FF:000001">
    <property type="entry name" value="DNA topoisomerase 2"/>
    <property type="match status" value="1"/>
</dbReference>
<organism evidence="11 12">
    <name type="scientific">Taxus chinensis</name>
    <name type="common">Chinese yew</name>
    <name type="synonym">Taxus wallichiana var. chinensis</name>
    <dbReference type="NCBI Taxonomy" id="29808"/>
    <lineage>
        <taxon>Eukaryota</taxon>
        <taxon>Viridiplantae</taxon>
        <taxon>Streptophyta</taxon>
        <taxon>Embryophyta</taxon>
        <taxon>Tracheophyta</taxon>
        <taxon>Spermatophyta</taxon>
        <taxon>Pinopsida</taxon>
        <taxon>Pinidae</taxon>
        <taxon>Conifers II</taxon>
        <taxon>Cupressales</taxon>
        <taxon>Taxaceae</taxon>
        <taxon>Taxus</taxon>
    </lineage>
</organism>
<dbReference type="SMART" id="SM00433">
    <property type="entry name" value="TOP2c"/>
    <property type="match status" value="1"/>
</dbReference>
<dbReference type="Gene3D" id="3.40.50.670">
    <property type="match status" value="1"/>
</dbReference>
<protein>
    <recommendedName>
        <fullName evidence="10">Toprim domain-containing protein</fullName>
    </recommendedName>
</protein>
<accession>A0AA38L8F9</accession>
<comment type="catalytic activity">
    <reaction evidence="1">
        <text>ATP-dependent breakage, passage and rejoining of double-stranded DNA.</text>
        <dbReference type="EC" id="5.6.2.2"/>
    </reaction>
</comment>
<evidence type="ECO:0000256" key="7">
    <source>
        <dbReference type="ARBA" id="ARBA00023029"/>
    </source>
</evidence>